<dbReference type="EMBL" id="ML208274">
    <property type="protein sequence ID" value="TFK73585.1"/>
    <property type="molecule type" value="Genomic_DNA"/>
</dbReference>
<dbReference type="Proteomes" id="UP000308600">
    <property type="component" value="Unassembled WGS sequence"/>
</dbReference>
<protein>
    <submittedName>
        <fullName evidence="1">Uncharacterized protein</fullName>
    </submittedName>
</protein>
<name>A0ACD3B646_9AGAR</name>
<accession>A0ACD3B646</accession>
<gene>
    <name evidence="1" type="ORF">BDN72DRAFT_834455</name>
</gene>
<organism evidence="1 2">
    <name type="scientific">Pluteus cervinus</name>
    <dbReference type="NCBI Taxonomy" id="181527"/>
    <lineage>
        <taxon>Eukaryota</taxon>
        <taxon>Fungi</taxon>
        <taxon>Dikarya</taxon>
        <taxon>Basidiomycota</taxon>
        <taxon>Agaricomycotina</taxon>
        <taxon>Agaricomycetes</taxon>
        <taxon>Agaricomycetidae</taxon>
        <taxon>Agaricales</taxon>
        <taxon>Pluteineae</taxon>
        <taxon>Pluteaceae</taxon>
        <taxon>Pluteus</taxon>
    </lineage>
</organism>
<evidence type="ECO:0000313" key="1">
    <source>
        <dbReference type="EMBL" id="TFK73585.1"/>
    </source>
</evidence>
<evidence type="ECO:0000313" key="2">
    <source>
        <dbReference type="Proteomes" id="UP000308600"/>
    </source>
</evidence>
<sequence length="332" mass="36746">MASHTNLDTTYGSAFIGLIAAAVLYGVTLLQTYLYYRRYPRDSVVVKIMVFILWLLDTTHLVLCIIAIYWYLVTNFSNEDALDRTMWSMELQTDCNGLIGLIVECFFARRVWIMSRNRVLTAIIVLLACVHFGLGIVFTVEGFILMETTKFARLIWVTSTGLGSAAAADIIIAGSLCYYLGKGRTGLTRTDSLISTLIAYSLTTGLVTSVIAFMAVVTFATMPTNFIWLAFFWVLGKCYVNSLLAALNSREFLREKAAIQEGTFIHFSPCQSVGSNRNVRDMEILEISEADKVRAAVAAPLSVNIIHTQSLSTTDFMENPVSSPSANAILLV</sequence>
<reference evidence="1 2" key="1">
    <citation type="journal article" date="2019" name="Nat. Ecol. Evol.">
        <title>Megaphylogeny resolves global patterns of mushroom evolution.</title>
        <authorList>
            <person name="Varga T."/>
            <person name="Krizsan K."/>
            <person name="Foldi C."/>
            <person name="Dima B."/>
            <person name="Sanchez-Garcia M."/>
            <person name="Sanchez-Ramirez S."/>
            <person name="Szollosi G.J."/>
            <person name="Szarkandi J.G."/>
            <person name="Papp V."/>
            <person name="Albert L."/>
            <person name="Andreopoulos W."/>
            <person name="Angelini C."/>
            <person name="Antonin V."/>
            <person name="Barry K.W."/>
            <person name="Bougher N.L."/>
            <person name="Buchanan P."/>
            <person name="Buyck B."/>
            <person name="Bense V."/>
            <person name="Catcheside P."/>
            <person name="Chovatia M."/>
            <person name="Cooper J."/>
            <person name="Damon W."/>
            <person name="Desjardin D."/>
            <person name="Finy P."/>
            <person name="Geml J."/>
            <person name="Haridas S."/>
            <person name="Hughes K."/>
            <person name="Justo A."/>
            <person name="Karasinski D."/>
            <person name="Kautmanova I."/>
            <person name="Kiss B."/>
            <person name="Kocsube S."/>
            <person name="Kotiranta H."/>
            <person name="LaButti K.M."/>
            <person name="Lechner B.E."/>
            <person name="Liimatainen K."/>
            <person name="Lipzen A."/>
            <person name="Lukacs Z."/>
            <person name="Mihaltcheva S."/>
            <person name="Morgado L.N."/>
            <person name="Niskanen T."/>
            <person name="Noordeloos M.E."/>
            <person name="Ohm R.A."/>
            <person name="Ortiz-Santana B."/>
            <person name="Ovrebo C."/>
            <person name="Racz N."/>
            <person name="Riley R."/>
            <person name="Savchenko A."/>
            <person name="Shiryaev A."/>
            <person name="Soop K."/>
            <person name="Spirin V."/>
            <person name="Szebenyi C."/>
            <person name="Tomsovsky M."/>
            <person name="Tulloss R.E."/>
            <person name="Uehling J."/>
            <person name="Grigoriev I.V."/>
            <person name="Vagvolgyi C."/>
            <person name="Papp T."/>
            <person name="Martin F.M."/>
            <person name="Miettinen O."/>
            <person name="Hibbett D.S."/>
            <person name="Nagy L.G."/>
        </authorList>
    </citation>
    <scope>NUCLEOTIDE SEQUENCE [LARGE SCALE GENOMIC DNA]</scope>
    <source>
        <strain evidence="1 2">NL-1719</strain>
    </source>
</reference>
<keyword evidence="2" id="KW-1185">Reference proteome</keyword>
<proteinExistence type="predicted"/>